<evidence type="ECO:0000259" key="3">
    <source>
        <dbReference type="PROSITE" id="PS50097"/>
    </source>
</evidence>
<dbReference type="OrthoDB" id="6359816at2759"/>
<dbReference type="Gene3D" id="2.60.210.10">
    <property type="entry name" value="Apoptosis, Tumor Necrosis Factor Receptor Associated Protein 2, Chain A"/>
    <property type="match status" value="1"/>
</dbReference>
<evidence type="ECO:0000313" key="6">
    <source>
        <dbReference type="Proteomes" id="UP000636709"/>
    </source>
</evidence>
<evidence type="ECO:0000256" key="1">
    <source>
        <dbReference type="ARBA" id="ARBA00004906"/>
    </source>
</evidence>
<comment type="caution">
    <text evidence="5">The sequence shown here is derived from an EMBL/GenBank/DDBJ whole genome shotgun (WGS) entry which is preliminary data.</text>
</comment>
<comment type="similarity">
    <text evidence="2">Belongs to the Tdpoz family.</text>
</comment>
<dbReference type="Gene3D" id="1.25.40.420">
    <property type="match status" value="1"/>
</dbReference>
<dbReference type="Pfam" id="PF22486">
    <property type="entry name" value="MATH_2"/>
    <property type="match status" value="1"/>
</dbReference>
<feature type="domain" description="MATH" evidence="4">
    <location>
        <begin position="29"/>
        <end position="159"/>
    </location>
</feature>
<dbReference type="InterPro" id="IPR002083">
    <property type="entry name" value="MATH/TRAF_dom"/>
</dbReference>
<dbReference type="Gene3D" id="3.30.710.10">
    <property type="entry name" value="Potassium Channel Kv1.1, Chain A"/>
    <property type="match status" value="1"/>
</dbReference>
<dbReference type="SUPFAM" id="SSF54695">
    <property type="entry name" value="POZ domain"/>
    <property type="match status" value="1"/>
</dbReference>
<dbReference type="AlphaFoldDB" id="A0A835A6Y8"/>
<dbReference type="PANTHER" id="PTHR26379:SF486">
    <property type="entry name" value="OS04G0625500 PROTEIN"/>
    <property type="match status" value="1"/>
</dbReference>
<name>A0A835A6Y8_9POAL</name>
<dbReference type="GO" id="GO:0016567">
    <property type="term" value="P:protein ubiquitination"/>
    <property type="evidence" value="ECO:0007669"/>
    <property type="project" value="InterPro"/>
</dbReference>
<dbReference type="SUPFAM" id="SSF49599">
    <property type="entry name" value="TRAF domain-like"/>
    <property type="match status" value="1"/>
</dbReference>
<organism evidence="5 6">
    <name type="scientific">Digitaria exilis</name>
    <dbReference type="NCBI Taxonomy" id="1010633"/>
    <lineage>
        <taxon>Eukaryota</taxon>
        <taxon>Viridiplantae</taxon>
        <taxon>Streptophyta</taxon>
        <taxon>Embryophyta</taxon>
        <taxon>Tracheophyta</taxon>
        <taxon>Spermatophyta</taxon>
        <taxon>Magnoliopsida</taxon>
        <taxon>Liliopsida</taxon>
        <taxon>Poales</taxon>
        <taxon>Poaceae</taxon>
        <taxon>PACMAD clade</taxon>
        <taxon>Panicoideae</taxon>
        <taxon>Panicodae</taxon>
        <taxon>Paniceae</taxon>
        <taxon>Anthephorinae</taxon>
        <taxon>Digitaria</taxon>
    </lineage>
</organism>
<dbReference type="InterPro" id="IPR056423">
    <property type="entry name" value="BACK_BPM_SPOP"/>
</dbReference>
<sequence>MAKNPTSVDNSNALRRLETSSRCVTERVIGTHTFEVADFSLLDGMGIGKFVTSMTFSIGGCDWHIKVYPDGSIQEHKGAYVSVFLCLRKYTSAIRVVQFSLYLLEEKDGSVSALRDPGLLTHTFASTDDDWGLPQFVEKSKLKEFLRRNNDSLTVKCHLTVIKKSRSEPKGLVNTTVVIPSSNDLHHDLARLLKDSGGADVTFEVDYRLFHAHRLLLAARSPVFKAELFGPLKKDTNPIKVDDMEASIFEELLHFIYTDRMSDKFHGPDRDLATQHLLVAADRYGLDRLRLMCEAKLCRGIDAQTVATTLALADQHSCVHLKDACITFLASGDELDAVMETDGFKHLAASCPFVMVEILDKIAKLKSH</sequence>
<dbReference type="InterPro" id="IPR000210">
    <property type="entry name" value="BTB/POZ_dom"/>
</dbReference>
<evidence type="ECO:0008006" key="7">
    <source>
        <dbReference type="Google" id="ProtNLM"/>
    </source>
</evidence>
<comment type="pathway">
    <text evidence="1">Protein modification; protein ubiquitination.</text>
</comment>
<gene>
    <name evidence="5" type="ORF">HU200_063485</name>
</gene>
<keyword evidence="6" id="KW-1185">Reference proteome</keyword>
<evidence type="ECO:0000313" key="5">
    <source>
        <dbReference type="EMBL" id="KAF8651238.1"/>
    </source>
</evidence>
<proteinExistence type="inferred from homology"/>
<evidence type="ECO:0000256" key="2">
    <source>
        <dbReference type="ARBA" id="ARBA00010846"/>
    </source>
</evidence>
<dbReference type="CDD" id="cd00121">
    <property type="entry name" value="MATH"/>
    <property type="match status" value="1"/>
</dbReference>
<dbReference type="EMBL" id="JACEFO010002685">
    <property type="protein sequence ID" value="KAF8651238.1"/>
    <property type="molecule type" value="Genomic_DNA"/>
</dbReference>
<dbReference type="SMART" id="SM00225">
    <property type="entry name" value="BTB"/>
    <property type="match status" value="1"/>
</dbReference>
<accession>A0A835A6Y8</accession>
<dbReference type="InterPro" id="IPR011333">
    <property type="entry name" value="SKP1/BTB/POZ_sf"/>
</dbReference>
<dbReference type="PROSITE" id="PS50097">
    <property type="entry name" value="BTB"/>
    <property type="match status" value="1"/>
</dbReference>
<dbReference type="PANTHER" id="PTHR26379">
    <property type="entry name" value="BTB/POZ AND MATH DOMAIN-CONTAINING PROTEIN 1"/>
    <property type="match status" value="1"/>
</dbReference>
<protein>
    <recommendedName>
        <fullName evidence="7">Speckle-type POZ protein</fullName>
    </recommendedName>
</protein>
<reference evidence="5" key="1">
    <citation type="submission" date="2020-07" db="EMBL/GenBank/DDBJ databases">
        <title>Genome sequence and genetic diversity analysis of an under-domesticated orphan crop, white fonio (Digitaria exilis).</title>
        <authorList>
            <person name="Bennetzen J.L."/>
            <person name="Chen S."/>
            <person name="Ma X."/>
            <person name="Wang X."/>
            <person name="Yssel A.E.J."/>
            <person name="Chaluvadi S.R."/>
            <person name="Johnson M."/>
            <person name="Gangashetty P."/>
            <person name="Hamidou F."/>
            <person name="Sanogo M.D."/>
            <person name="Zwaenepoel A."/>
            <person name="Wallace J."/>
            <person name="Van De Peer Y."/>
            <person name="Van Deynze A."/>
        </authorList>
    </citation>
    <scope>NUCLEOTIDE SEQUENCE</scope>
    <source>
        <tissue evidence="5">Leaves</tissue>
    </source>
</reference>
<feature type="domain" description="BTB" evidence="3">
    <location>
        <begin position="199"/>
        <end position="262"/>
    </location>
</feature>
<dbReference type="Pfam" id="PF24570">
    <property type="entry name" value="BACK_BPM_SPOP"/>
    <property type="match status" value="1"/>
</dbReference>
<dbReference type="InterPro" id="IPR045005">
    <property type="entry name" value="BPM1-6"/>
</dbReference>
<dbReference type="InterPro" id="IPR008974">
    <property type="entry name" value="TRAF-like"/>
</dbReference>
<dbReference type="Pfam" id="PF00651">
    <property type="entry name" value="BTB"/>
    <property type="match status" value="1"/>
</dbReference>
<dbReference type="Proteomes" id="UP000636709">
    <property type="component" value="Unassembled WGS sequence"/>
</dbReference>
<dbReference type="PROSITE" id="PS50144">
    <property type="entry name" value="MATH"/>
    <property type="match status" value="1"/>
</dbReference>
<evidence type="ECO:0000259" key="4">
    <source>
        <dbReference type="PROSITE" id="PS50144"/>
    </source>
</evidence>